<name>A0A1E3XBZ1_9BACT</name>
<keyword evidence="8" id="KW-0406">Ion transport</keyword>
<comment type="similarity">
    <text evidence="2 11">Belongs to the sodium:solute symporter (SSF) (TC 2.A.21) family.</text>
</comment>
<keyword evidence="7" id="KW-0915">Sodium</keyword>
<feature type="transmembrane region" description="Helical" evidence="12">
    <location>
        <begin position="157"/>
        <end position="178"/>
    </location>
</feature>
<evidence type="ECO:0000256" key="10">
    <source>
        <dbReference type="ARBA" id="ARBA00023201"/>
    </source>
</evidence>
<feature type="transmembrane region" description="Helical" evidence="12">
    <location>
        <begin position="6"/>
        <end position="23"/>
    </location>
</feature>
<feature type="transmembrane region" description="Helical" evidence="12">
    <location>
        <begin position="43"/>
        <end position="69"/>
    </location>
</feature>
<evidence type="ECO:0000256" key="2">
    <source>
        <dbReference type="ARBA" id="ARBA00006434"/>
    </source>
</evidence>
<feature type="transmembrane region" description="Helical" evidence="12">
    <location>
        <begin position="395"/>
        <end position="416"/>
    </location>
</feature>
<dbReference type="PATRIC" id="fig|1872076.5.peg.2007"/>
<dbReference type="PANTHER" id="PTHR42985:SF40">
    <property type="entry name" value="LD47995P-RELATED"/>
    <property type="match status" value="1"/>
</dbReference>
<dbReference type="InterPro" id="IPR051163">
    <property type="entry name" value="Sodium:Solute_Symporter_SSF"/>
</dbReference>
<evidence type="ECO:0000256" key="1">
    <source>
        <dbReference type="ARBA" id="ARBA00004651"/>
    </source>
</evidence>
<dbReference type="Proteomes" id="UP000094056">
    <property type="component" value="Unassembled WGS sequence"/>
</dbReference>
<evidence type="ECO:0000256" key="7">
    <source>
        <dbReference type="ARBA" id="ARBA00023053"/>
    </source>
</evidence>
<evidence type="ECO:0000256" key="5">
    <source>
        <dbReference type="ARBA" id="ARBA00022692"/>
    </source>
</evidence>
<comment type="caution">
    <text evidence="13">The sequence shown here is derived from an EMBL/GenBank/DDBJ whole genome shotgun (WGS) entry which is preliminary data.</text>
</comment>
<evidence type="ECO:0000313" key="13">
    <source>
        <dbReference type="EMBL" id="ODS33161.1"/>
    </source>
</evidence>
<keyword evidence="3" id="KW-0813">Transport</keyword>
<keyword evidence="6 12" id="KW-1133">Transmembrane helix</keyword>
<dbReference type="GO" id="GO:0005886">
    <property type="term" value="C:plasma membrane"/>
    <property type="evidence" value="ECO:0007669"/>
    <property type="project" value="UniProtKB-SubCell"/>
</dbReference>
<evidence type="ECO:0000256" key="11">
    <source>
        <dbReference type="RuleBase" id="RU362091"/>
    </source>
</evidence>
<sequence length="521" mass="57688">MNVFDWSIIIVYLLGMIGLSVFLGRKQSNQEDYYVGGRKLPWWAVGISTMATQTSAVSFISVPAFVALAPLGGLTLLQYEMSVPLAMIVVMALLLPFFRKLELVSVYEYLELRFGPSVRYLVSTVFLISRALATGVGVYAIAIVLSVCLNTPLWSNILIIGVVTIIYDTIGGMAAVVYSDVIQMIILLSGVVLCIIYAANSVGGFDVILTSFPIERCKTIDLSTFWGFLIGGLFLYISYYGTDQSQVQRELSAPSMDDTRRSLLFNGFARFPLTICYILMGVAVGAVFVNFPDLRKGVPADHLDYLVPQFILLHIPTGVRALLFAAILAAAMSSLDSALNSLSASTMRDFVERGRNLSERRILILSKLTTVLWGLTITGFAFLVGNISKTVLEGINKIGSAFYGPILASFLIGVLSKRANAKGIFVGVITGVVFNLFLWLNIKELFWMWWNLLGLLVSVVTTLTISWMTTSPRIEQISNYTLKGSGMLKQERRWIKSYAILGIYFIFIISFMMLVQRFAIK</sequence>
<evidence type="ECO:0000256" key="12">
    <source>
        <dbReference type="SAM" id="Phobius"/>
    </source>
</evidence>
<feature type="transmembrane region" description="Helical" evidence="12">
    <location>
        <begin position="448"/>
        <end position="468"/>
    </location>
</feature>
<feature type="transmembrane region" description="Helical" evidence="12">
    <location>
        <begin position="311"/>
        <end position="331"/>
    </location>
</feature>
<feature type="transmembrane region" description="Helical" evidence="12">
    <location>
        <begin position="362"/>
        <end position="383"/>
    </location>
</feature>
<dbReference type="NCBIfam" id="TIGR00813">
    <property type="entry name" value="sss"/>
    <property type="match status" value="1"/>
</dbReference>
<dbReference type="EMBL" id="MAYW01000036">
    <property type="protein sequence ID" value="ODS33161.1"/>
    <property type="molecule type" value="Genomic_DNA"/>
</dbReference>
<feature type="transmembrane region" description="Helical" evidence="12">
    <location>
        <begin position="498"/>
        <end position="520"/>
    </location>
</feature>
<keyword evidence="10" id="KW-0739">Sodium transport</keyword>
<dbReference type="GO" id="GO:0015293">
    <property type="term" value="F:symporter activity"/>
    <property type="evidence" value="ECO:0007669"/>
    <property type="project" value="TreeGrafter"/>
</dbReference>
<feature type="transmembrane region" description="Helical" evidence="12">
    <location>
        <begin position="225"/>
        <end position="242"/>
    </location>
</feature>
<keyword evidence="9 12" id="KW-0472">Membrane</keyword>
<evidence type="ECO:0000256" key="4">
    <source>
        <dbReference type="ARBA" id="ARBA00022475"/>
    </source>
</evidence>
<feature type="transmembrane region" description="Helical" evidence="12">
    <location>
        <begin position="263"/>
        <end position="291"/>
    </location>
</feature>
<reference evidence="13 14" key="1">
    <citation type="submission" date="2016-07" db="EMBL/GenBank/DDBJ databases">
        <title>Draft genome of Scalindua rubra, obtained from a brine-seawater interface in the Red Sea, sheds light on salt adaptation in anammox bacteria.</title>
        <authorList>
            <person name="Speth D.R."/>
            <person name="Lagkouvardos I."/>
            <person name="Wang Y."/>
            <person name="Qian P.-Y."/>
            <person name="Dutilh B.E."/>
            <person name="Jetten M.S."/>
        </authorList>
    </citation>
    <scope>NUCLEOTIDE SEQUENCE [LARGE SCALE GENOMIC DNA]</scope>
    <source>
        <strain evidence="13">BSI-1</strain>
    </source>
</reference>
<accession>A0A1E3XBZ1</accession>
<comment type="subcellular location">
    <subcellularLocation>
        <location evidence="1">Cell membrane</location>
        <topology evidence="1">Multi-pass membrane protein</topology>
    </subcellularLocation>
</comment>
<feature type="transmembrane region" description="Helical" evidence="12">
    <location>
        <begin position="120"/>
        <end position="145"/>
    </location>
</feature>
<evidence type="ECO:0000256" key="9">
    <source>
        <dbReference type="ARBA" id="ARBA00023136"/>
    </source>
</evidence>
<dbReference type="InterPro" id="IPR001734">
    <property type="entry name" value="Na/solute_symporter"/>
</dbReference>
<evidence type="ECO:0000256" key="6">
    <source>
        <dbReference type="ARBA" id="ARBA00022989"/>
    </source>
</evidence>
<evidence type="ECO:0000256" key="8">
    <source>
        <dbReference type="ARBA" id="ARBA00023065"/>
    </source>
</evidence>
<dbReference type="PANTHER" id="PTHR42985">
    <property type="entry name" value="SODIUM-COUPLED MONOCARBOXYLATE TRANSPORTER"/>
    <property type="match status" value="1"/>
</dbReference>
<evidence type="ECO:0000313" key="14">
    <source>
        <dbReference type="Proteomes" id="UP000094056"/>
    </source>
</evidence>
<gene>
    <name evidence="13" type="primary">sglT_1</name>
    <name evidence="13" type="ORF">SCARUB_01717</name>
</gene>
<dbReference type="AlphaFoldDB" id="A0A1E3XBZ1"/>
<dbReference type="Gene3D" id="1.20.1730.10">
    <property type="entry name" value="Sodium/glucose cotransporter"/>
    <property type="match status" value="1"/>
</dbReference>
<dbReference type="PROSITE" id="PS50283">
    <property type="entry name" value="NA_SOLUT_SYMP_3"/>
    <property type="match status" value="1"/>
</dbReference>
<feature type="transmembrane region" description="Helical" evidence="12">
    <location>
        <begin position="81"/>
        <end position="99"/>
    </location>
</feature>
<organism evidence="13 14">
    <name type="scientific">Candidatus Scalindua rubra</name>
    <dbReference type="NCBI Taxonomy" id="1872076"/>
    <lineage>
        <taxon>Bacteria</taxon>
        <taxon>Pseudomonadati</taxon>
        <taxon>Planctomycetota</taxon>
        <taxon>Candidatus Brocadiia</taxon>
        <taxon>Candidatus Brocadiales</taxon>
        <taxon>Candidatus Scalinduaceae</taxon>
        <taxon>Candidatus Scalindua</taxon>
    </lineage>
</organism>
<feature type="transmembrane region" description="Helical" evidence="12">
    <location>
        <begin position="185"/>
        <end position="205"/>
    </location>
</feature>
<dbReference type="InterPro" id="IPR038377">
    <property type="entry name" value="Na/Glc_symporter_sf"/>
</dbReference>
<dbReference type="GO" id="GO:0006814">
    <property type="term" value="P:sodium ion transport"/>
    <property type="evidence" value="ECO:0007669"/>
    <property type="project" value="UniProtKB-KW"/>
</dbReference>
<proteinExistence type="inferred from homology"/>
<keyword evidence="4" id="KW-1003">Cell membrane</keyword>
<feature type="transmembrane region" description="Helical" evidence="12">
    <location>
        <begin position="423"/>
        <end position="442"/>
    </location>
</feature>
<dbReference type="Pfam" id="PF00474">
    <property type="entry name" value="SSF"/>
    <property type="match status" value="1"/>
</dbReference>
<protein>
    <submittedName>
        <fullName evidence="13">Sodium/glucose cotransporter</fullName>
    </submittedName>
</protein>
<evidence type="ECO:0000256" key="3">
    <source>
        <dbReference type="ARBA" id="ARBA00022448"/>
    </source>
</evidence>
<keyword evidence="5 12" id="KW-0812">Transmembrane</keyword>